<organism evidence="1 2">
    <name type="scientific">Nitrospira tepida</name>
    <dbReference type="NCBI Taxonomy" id="2973512"/>
    <lineage>
        <taxon>Bacteria</taxon>
        <taxon>Pseudomonadati</taxon>
        <taxon>Nitrospirota</taxon>
        <taxon>Nitrospiria</taxon>
        <taxon>Nitrospirales</taxon>
        <taxon>Nitrospiraceae</taxon>
        <taxon>Nitrospira</taxon>
    </lineage>
</organism>
<reference evidence="1" key="1">
    <citation type="submission" date="2022-10" db="EMBL/GenBank/DDBJ databases">
        <authorList>
            <person name="Koch H."/>
        </authorList>
    </citation>
    <scope>NUCLEOTIDE SEQUENCE</scope>
    <source>
        <strain evidence="1">DNF</strain>
    </source>
</reference>
<protein>
    <submittedName>
        <fullName evidence="1">Uncharacterized protein</fullName>
    </submittedName>
</protein>
<dbReference type="Proteomes" id="UP001179121">
    <property type="component" value="Chromosome"/>
</dbReference>
<dbReference type="KEGG" id="nti:DNFV4_01551"/>
<name>A0AA86TAZ9_9BACT</name>
<evidence type="ECO:0000313" key="1">
    <source>
        <dbReference type="EMBL" id="CAI4031121.1"/>
    </source>
</evidence>
<dbReference type="AlphaFoldDB" id="A0AA86TAZ9"/>
<gene>
    <name evidence="1" type="ORF">DNFV4_01551</name>
</gene>
<evidence type="ECO:0000313" key="2">
    <source>
        <dbReference type="Proteomes" id="UP001179121"/>
    </source>
</evidence>
<keyword evidence="2" id="KW-1185">Reference proteome</keyword>
<sequence>MKVYRGVIKGNTIVLEERPDLPDECQALVEIKPLDQAAKDNEITKRQIELLKHPHKGGRLRYRRREELYDRW</sequence>
<accession>A0AA86TAZ9</accession>
<proteinExistence type="predicted"/>
<dbReference type="EMBL" id="OX365700">
    <property type="protein sequence ID" value="CAI4031121.1"/>
    <property type="molecule type" value="Genomic_DNA"/>
</dbReference>